<evidence type="ECO:0000256" key="8">
    <source>
        <dbReference type="ARBA" id="ARBA00023136"/>
    </source>
</evidence>
<dbReference type="InterPro" id="IPR001589">
    <property type="entry name" value="Actinin_actin-bd_CS"/>
</dbReference>
<dbReference type="Gene3D" id="1.20.58.60">
    <property type="match status" value="16"/>
</dbReference>
<feature type="coiled-coil region" evidence="14">
    <location>
        <begin position="5037"/>
        <end position="5092"/>
    </location>
</feature>
<feature type="coiled-coil region" evidence="14">
    <location>
        <begin position="1294"/>
        <end position="1380"/>
    </location>
</feature>
<dbReference type="CDD" id="cd00176">
    <property type="entry name" value="SPEC"/>
    <property type="match status" value="1"/>
</dbReference>
<dbReference type="Gene3D" id="1.10.418.10">
    <property type="entry name" value="Calponin-like domain"/>
    <property type="match status" value="2"/>
</dbReference>
<dbReference type="GO" id="GO:0008285">
    <property type="term" value="P:negative regulation of cell population proliferation"/>
    <property type="evidence" value="ECO:0007669"/>
    <property type="project" value="TreeGrafter"/>
</dbReference>
<dbReference type="GO" id="GO:0005640">
    <property type="term" value="C:nuclear outer membrane"/>
    <property type="evidence" value="ECO:0007669"/>
    <property type="project" value="TreeGrafter"/>
</dbReference>
<dbReference type="InterPro" id="IPR018159">
    <property type="entry name" value="Spectrin/alpha-actinin"/>
</dbReference>
<dbReference type="InterPro" id="IPR002017">
    <property type="entry name" value="Spectrin_repeat"/>
</dbReference>
<keyword evidence="10" id="KW-0206">Cytoskeleton</keyword>
<keyword evidence="4" id="KW-0812">Transmembrane</keyword>
<proteinExistence type="predicted"/>
<evidence type="ECO:0000256" key="13">
    <source>
        <dbReference type="ARBA" id="ARBA00060498"/>
    </source>
</evidence>
<dbReference type="PROSITE" id="PS00020">
    <property type="entry name" value="ACTININ_2"/>
    <property type="match status" value="1"/>
</dbReference>
<feature type="coiled-coil region" evidence="14">
    <location>
        <begin position="1543"/>
        <end position="1570"/>
    </location>
</feature>
<evidence type="ECO:0000259" key="16">
    <source>
        <dbReference type="PROSITE" id="PS50021"/>
    </source>
</evidence>
<dbReference type="EMBL" id="CAJNOJ010000096">
    <property type="protein sequence ID" value="CAF1098715.1"/>
    <property type="molecule type" value="Genomic_DNA"/>
</dbReference>
<dbReference type="FunFam" id="1.10.418.10:FF:000099">
    <property type="entry name" value="Nuclear anchorage protein 1"/>
    <property type="match status" value="1"/>
</dbReference>
<feature type="coiled-coil region" evidence="14">
    <location>
        <begin position="2309"/>
        <end position="2360"/>
    </location>
</feature>
<dbReference type="GO" id="GO:0005856">
    <property type="term" value="C:cytoskeleton"/>
    <property type="evidence" value="ECO:0007669"/>
    <property type="project" value="UniProtKB-SubCell"/>
</dbReference>
<feature type="region of interest" description="Disordered" evidence="15">
    <location>
        <begin position="5255"/>
        <end position="5275"/>
    </location>
</feature>
<dbReference type="GO" id="GO:0034993">
    <property type="term" value="C:meiotic nuclear membrane microtubule tethering complex"/>
    <property type="evidence" value="ECO:0007669"/>
    <property type="project" value="TreeGrafter"/>
</dbReference>
<keyword evidence="9" id="KW-0009">Actin-binding</keyword>
<dbReference type="SMART" id="SM00150">
    <property type="entry name" value="SPEC"/>
    <property type="match status" value="16"/>
</dbReference>
<feature type="coiled-coil region" evidence="14">
    <location>
        <begin position="2059"/>
        <end position="2112"/>
    </location>
</feature>
<dbReference type="InterPro" id="IPR036872">
    <property type="entry name" value="CH_dom_sf"/>
</dbReference>
<evidence type="ECO:0000256" key="15">
    <source>
        <dbReference type="SAM" id="MobiDB-lite"/>
    </source>
</evidence>
<gene>
    <name evidence="17" type="ORF">EDS130_LOCUS19877</name>
</gene>
<evidence type="ECO:0000256" key="1">
    <source>
        <dbReference type="ARBA" id="ARBA00004245"/>
    </source>
</evidence>
<feature type="coiled-coil region" evidence="14">
    <location>
        <begin position="4163"/>
        <end position="4197"/>
    </location>
</feature>
<dbReference type="SUPFAM" id="SSF47576">
    <property type="entry name" value="Calponin-homology domain, CH-domain"/>
    <property type="match status" value="1"/>
</dbReference>
<sequence>MYRLKEQNVISGKSNIEDFCRDMSSPIQSSLSPTASRLTPYLPATTGSTSRPTSARNQLEESITTLQNEQERVQKKTFTKWVNIYLSEHEPPFHINDLFEDFNDGTKLIALVETLSGQPLPVERGNKRAHHLSNVDNVLKYLESRKIKLVNIRPIDIVDGKPTMILGLVWMLILHYQIGDTNMYDDDSKESRGKPKEHLLEWVRKKTGFYSLPGHRRQGDELDVRDFTTSWRDGLAFNALVHGIRPDLVDLRDVKEMDVRDRLENAFNVAEEHLGVPRLIDAEDVDVNKPDEKSIMTYVGQFSRRFPDLPFGSINKEHGELLQYIADTRERLTVIIDAPIIDIQAEYKDYCRELHEFGDKQRQWKIFERKESKSSTFPGDKLREMKDYFDDIALRMDRWRFKLDTNLPGELGQIADWINTAEEVLTREINFDPMKSSPEENIDRFNQLNEEYTAIFNDKERMVSSFQRIKRDPTVVNKQISHEHLTHLTERLDSIIRTHEEYGRFLDFEEIRWKVQSYVSQLEILATILNKKQGDLNQTESLYSEYKHHIYDEKLLSNLESLLPELLRRAQNYSQLIKKDDERAREYQVYCDRIRCTAKNASIDLEAKKHLLEETISSWRIYHESYDSLEDWLNKGEHMLGQTSEEKNNYFANIDYWSQIHQKVHAAIDRLISVCNDEYARMLRDKLLFVNRRWKEVTESVHQFRHDESIKKKRDDFYSGRAKLLDTLDKIDREMQECLPCTAKALKSQENRLYDAQAELEMFNQTVQVLSKLSQTIARESGESNGSTEMNSLLQICFDKLRHIQEQLPNILKRNKIMLGHLQKFDDGLQKCQQWFNDAKQLFSRYSIQVSVKRIEDSLEQHRNFFADLDYYQSLLDTKAKLIVTMKKSTENSVPLNFAPVDEQYKQLADTFEQIRQQASYWEKEFNQHSQLWKDFNQRLRHLEQWIEQAQTIVLEKHEDYAYLIQKHKNFFQIIDDEILHGFIKSGRELLHIRDESEQKEIQFLMDTLESRWNSIVCHAPIRLLRLQYERLESIIVKELKQAEDELNEELKQMERHMDTSDILRRHNERFQLNNFQPTMETHLRNLHAYANDIRSHDTSSTSSQENDQMDERTTKLNDYWARTQTKIDNVKRKLQILPKQRQEFEEKFRVVEAWMEAIERLINETQNVEVSFEQYKATVNKFKNAMEQVEMIARDVKALSALMNELIEEHSTEDPARYRQRLDVLLSRYKQTLVSVDEASQRCTVIVPAKMIHENTQQLHTTLSNISNAPLNFRDLADVRTAVQGQKKVCDVLESFSHQVNELSSRADELMKQDTAPRYVQQDVQNIQKLYNEKRQSANELLEKLQVLLELWERFDANKRRYQQQMERFNSELSRSRSNLNSIQSYQNEIEICKHLQTSYTEMKTILDDSADHLQAISSKSLLPYENFQKLKTEYDHMVEELVEKARIVNELLRDLTQDNDKWMHFNEELKRLETLFREIGSMFDARMFGERPLEEKQQILERIRSELGEHLHSLSALHSEGSNLQSLHSRPKDLPQALNRLTRLRTLAESTSEKVNREEEQLAECRSHVQASERYIQQLEPWIEQAEDYLTKRLDKSGALNLTEAKQLHDKHKELLEERRRMLLIHNNLINEEHTITDQYELKSFIKSLSNRWNEIVRRSDELTPRYDKQYSAWLLFESELNSFRDQILAELEQRVNSIISTDVNKLFDLNKINILLNELRALDENIHHHTSSYNRLHKQMNDLRQFTSPEGQRILHEEQMSIETRWHQLTRLITDKLRETERLYESRKSFLNRFEVFERNVRDITEQIDNNAQIQTATWNQTYQRLQQLLKQLQSLQPLVATISEELTDLEHAGLAKVDLQTIKNAFDTNRQRLNTYEIVLQKRLDLLKQYDEHMKYSLDIRHKLQQINDELQQNPQMKVENIDAIKAQLERYADDLRTIQADSTALDRLMEESNATITDSSTNRNIFFVVECRAIQNLVDTIENKLTQRRIQAQELDRLVADFNQTHTNLLQRINAISNNHRSAHLAGYSIRDIEDLMVVIKTLQREVQGEDVHLTALRNKYKTISSDLSQQERQQAESVLRKIEIDLVQLQEQIDKRKDRLATLIQQRQELDQISNRLIVWYDDKQRLITSDTTVPLKPNEIERLQNRYNDALNEIKQQRTTLDQITRLNDAIKQGYAHENEHDCDQHTDELVHQLRDLEEALNERNRQLHATSEQRRDYDRLTNKLADWIKSTEQQVKEPFSNDLQQSIGALKDKSKTVQSLLQLTRDRRHEFEDLARLHTTVASTLNETDSITLDEKYTVLKDKYNRLLDNLTQRLALLDEASHERNEFSQQLEHVQELYQQLQTEFNRLKHQSPLDGNCPPSDRRAENYKQLLRHFDETNNSFKELTRIQRLLTSKGHRIDFRLGNELNINLKNFDESIHNEIERIERLIQTENEFHLLENELDASLQMCTDQLKSSQHQQDKGIIYQSVLDRLQQAEQDLNRLMHMSDRLANDLPHSQCEHIKRTNERRRERLQDLFTSCQQVRGEYEHLMKTQHKLNEDLLSTIDWLRRIFHDLQQPLELNLSLNNVADFQQSLKQIGPSIDQRMARIEQTLDEEPNLINAGDGEIRERLETVEELKHQVKNLLNKQTNVVDDVHRHMSHYLKLTTEAKAVLGDSDLKLASFFDGYDRHRLDEHEKQLNYLEEICAEQNYRLADAHKLTEAFRLHLRNNAKDLCDSQLRSFHQTIEDLESRIHQRRKELDEIRQKSNRFNSSVASLHSDADRILQMIEKSPDSAENLITEMDSAFSALHYLGRDLKKSLDVNSSTDIDRELKELATSVETIRESLDRGKKAQEENESLRERIERTLSKIKSFTNRKRQELHQSFDSGYGSVDLTRRSVEIKSFMKDIDLESSLLSEVDDMITALFEKRYDQQIVRSLEKKHQDALQDYQNLKIETTKTVEHLDQQVEEQEKLRQNARSISTIIQRIKVQLIEIHPTLTNEGDQKLKKIDEELVHHFALFEQGIVDYKNEFGNLSDDLDKMIGRVYEDMEDMKVRMNDKSAELHDFNNIRNDYEKTMDTISKNIDTKTRQANTKLNANLLKDLTSEMHSQRTLIDRVQLLSTTLIPQLTDSDERERVRRRVSEIARRWTELEQDLLSKQEDMNEMNFINQQYAETNAMCERWIKQTKDVIHELGNSKNIEIFNQFIPKAKTILMEYQSAVDQIQRLRNRLNRLLQTSKSVEATQKLTDLDRLLKDLSTHHENLEQRLELSQKIHYQLNEFNKQYIFYEQWITNIHRTIESILEQPLTIDEKLQRLQDIQMELDKRKQILMNLTHDYPQIEQIVAVAIQNLIETIDRMKTNVARKQEEYEQQNRQQKEFRDRIESIFEWIKQTQRHESLSSKQDLDTLQQENAQLNQKQQAIQEKLKEIDTLSRNINNSKLPNDCLQKLRQEIDHLKERLIELIKELENRSSLIKKKIRDVEEHQRKQRLYQDSLNKLSSLVEHDTLAPGRSVEDSLKTLEEQMIKLECENEERERRKRQRKQEWQLYMDEINLLEEKLNTLKQRKLNPQNSIEEQLHFIRSQNQELDHYQQELINLKKQGQTMCFEDGNPIPLPAEIQLIQSTISSLKQQFDHRLQALTDAEHCRDIYLNECKLYEGVYNTTMERLSRPVSLTCTNDDYARQLNEQKSLSQQMDEKRRQLNIFYDKLDRETRARYSKQHFDLEKRSNDLQDKITQRNIHGEYLLRIWKEYQIRLNDICYQLDQIEKQIPLNKRLFPFQQIQSTFALYKELNQRILILEPEVLHLNDEIQMLCSELNILSLQTEIQNVTQNFSRIANDIQEKYENHKTGTVFSTDIKRNLAILEDTLGQCASESTAHYDGNLSELRIQLERMMDVEKRLDNVADVYSHTLSLVKRLSTYNLYDLKSTESHLECLHQKWTAIKTDILRHENILHQNIINSLPTRQARKEMVIFIDTIKRLLDDDHGAPINNKETLQKLLKRYRDMRVDVLNHQRTIDYLNESFQQEANVDETTIDYMENIKQINIDWTKIKSLISARIDTLEQLNDQFNDFDHTIRTLSDWVQEQTSDLEFMRTRTLEAGVKHNIKKCNEMENQLISKQQILSSLKTSSSRMASSSSTFRIIDQDGTIQSVRYTLDNLSPSIEQLKLKSKSILNDWQEYNRVLLKMEKILQEAEAEIDRIETSAMNVETYEMSTRKAQDYLQAMDAHRHDFDQIKTHTHQLSDQCDKQTSTRINELTHRIQQQWTSVKQHLQDILKPSREVVDNWRQFNTSYLHLLDRLGELEARWYTIQKEKFTSDIDSLLDKARVSFLLGNDQVFTVVLRSKDFQQSLQQLDTEVLKLHERAKKLSSHLCPIAAKKIDTQYAVIHNQYSELQNFQNKLLTDCNELKHREKIYLDYLNELTHAINQTQAVLKSQQLNGENDLHNLKQLRELDQLLQSKHDLIERLNSNEFILYIKRARQLHELMIEYSQCVESVKNRIRQIEANEYGRLNFDKRCQKWHEYIQAIEKKLTVVQENLPTNYHGLIEIDKNLSNIATDFSQRQQELIQLINEGKQLVENPSNFIKLEQRWQNVMRAVTKKHEEIKELIRLWLAYQTHLENYYRLLRNKCEKQQQELQTANISKIAQIKQGSYVTTIDNDELKTLLDKIYEANRRLIKHSDVKTQAILEKEWNDLQKSLHEIQMNIKQKCETLVQPRNSPQKEKTDHQYLCIELDRTLDELANLVKSVRTIQQQPTDDLTQFLQRCHNKNHELTQRRPELYRARQAISEISPELHSEDTRQLIQKLNLLEIQWGDAERILIALIDSLTKRRSEYQDFEQKSLRLIQWYEHFRSSELNERLNGLTLQVTLDVLKNDIRNLLGEKRRLTNDLLVQARLLQSQSLDQIFKSKIDQLEQIMNTTEQYVEKKIKKSEMTLKMFNDFEHGAENIRSWLDLVEGNLQKQQLTNDLSAYQQLIASIELDIENNGPAVTNLLTLGHNLLQDPDIHAQHTDSITRTVQSVEQRWKALRDLLTKRRFELDSVQDPWRDMDEAIRRATRMVSDHEEVLAEIKRTSANGLQGVQDEYRNLENLQRKLDNDDKDIQQIAKVYSDILHTHPKADAKGDKISCIKDLNHRWEVLNSTVHESMKNLKYMLSIHGDFQLTQDSLVVWLADLEVVLTNLEHLSEAPLNNKLQQLDDIEREILEKLSKIEYVQTCANHLLSKTVDARGLTIDVNQLSKFCQQLTDLIKRIKTIKQKLINANDRHLDLMSTSRASPTPLRPRSPVRPIRPRDRFLRPYDPLEFGDRLQRADELLADFEDILLQINSDFRSKEENLYAPTPSGMQLDHLPEDFSYTRLLISTHRKIEALDQILSQIRQELGAYLIQDLSNDPAVLDIFAKWPRLQLLASNKDEELSRHCLQWRDFKRQLDNLEHATQQFSNLGYSASRTTSLRPDAQQQFNELQTLLQSTTDQASQFNDHSNEWVLVDHRLQALRDRFHNLSSSKSRDIKISPEANRGLIDINCQLDHLELLIHSLEPVEDSEINQNVNRTKLHRFIRIHDDLEILHDRLITLNERPLSATTNDQIRLTNDSKFILDRLNAMKRVVKIYLEQLEKFLATRDLNQSLTSSKHSSVRTSNNNLEVIIFECND</sequence>
<evidence type="ECO:0000256" key="11">
    <source>
        <dbReference type="ARBA" id="ARBA00023242"/>
    </source>
</evidence>
<feature type="domain" description="Calponin-homology (CH)" evidence="16">
    <location>
        <begin position="72"/>
        <end position="177"/>
    </location>
</feature>
<evidence type="ECO:0000313" key="18">
    <source>
        <dbReference type="Proteomes" id="UP000663852"/>
    </source>
</evidence>
<name>A0A814P425_ADIRI</name>
<organism evidence="17 18">
    <name type="scientific">Adineta ricciae</name>
    <name type="common">Rotifer</name>
    <dbReference type="NCBI Taxonomy" id="249248"/>
    <lineage>
        <taxon>Eukaryota</taxon>
        <taxon>Metazoa</taxon>
        <taxon>Spiralia</taxon>
        <taxon>Gnathifera</taxon>
        <taxon>Rotifera</taxon>
        <taxon>Eurotatoria</taxon>
        <taxon>Bdelloidea</taxon>
        <taxon>Adinetida</taxon>
        <taxon>Adinetidae</taxon>
        <taxon>Adineta</taxon>
    </lineage>
</organism>
<feature type="coiled-coil region" evidence="14">
    <location>
        <begin position="2475"/>
        <end position="2502"/>
    </location>
</feature>
<dbReference type="InterPro" id="IPR057057">
    <property type="entry name" value="Spectrin_SYNE1"/>
</dbReference>
<feature type="coiled-coil region" evidence="14">
    <location>
        <begin position="2924"/>
        <end position="2969"/>
    </location>
</feature>
<evidence type="ECO:0000256" key="3">
    <source>
        <dbReference type="ARBA" id="ARBA00022490"/>
    </source>
</evidence>
<protein>
    <recommendedName>
        <fullName evidence="16">Calponin-homology (CH) domain-containing protein</fullName>
    </recommendedName>
</protein>
<accession>A0A814P425</accession>
<evidence type="ECO:0000256" key="5">
    <source>
        <dbReference type="ARBA" id="ARBA00022737"/>
    </source>
</evidence>
<feature type="compositionally biased region" description="Polar residues" evidence="15">
    <location>
        <begin position="27"/>
        <end position="37"/>
    </location>
</feature>
<comment type="caution">
    <text evidence="17">The sequence shown here is derived from an EMBL/GenBank/DDBJ whole genome shotgun (WGS) entry which is preliminary data.</text>
</comment>
<dbReference type="OrthoDB" id="18740at2759"/>
<comment type="subcellular location">
    <subcellularLocation>
        <location evidence="1">Cytoplasm</location>
        <location evidence="1">Cytoskeleton</location>
    </subcellularLocation>
    <subcellularLocation>
        <location evidence="12">Endomembrane system</location>
        <topology evidence="12">Single-pass type IV membrane protein</topology>
        <orientation evidence="12">Cytoplasmic side</orientation>
    </subcellularLocation>
    <subcellularLocation>
        <location evidence="2">Nucleus membrane</location>
        <topology evidence="2">Single-pass membrane protein</topology>
        <orientation evidence="2">Cytoplasmic side</orientation>
    </subcellularLocation>
    <subcellularLocation>
        <location evidence="13">Nucleus membrane</location>
        <topology evidence="13">Single-pass type IV membrane protein</topology>
    </subcellularLocation>
</comment>
<dbReference type="GO" id="GO:0007097">
    <property type="term" value="P:nuclear migration"/>
    <property type="evidence" value="ECO:0007669"/>
    <property type="project" value="TreeGrafter"/>
</dbReference>
<evidence type="ECO:0000313" key="17">
    <source>
        <dbReference type="EMBL" id="CAF1098715.1"/>
    </source>
</evidence>
<evidence type="ECO:0000256" key="4">
    <source>
        <dbReference type="ARBA" id="ARBA00022692"/>
    </source>
</evidence>
<feature type="coiled-coil region" evidence="14">
    <location>
        <begin position="2831"/>
        <end position="2865"/>
    </location>
</feature>
<dbReference type="Pfam" id="PF00307">
    <property type="entry name" value="CH"/>
    <property type="match status" value="2"/>
</dbReference>
<dbReference type="PANTHER" id="PTHR47535:SF1">
    <property type="entry name" value="NESPRIN-1"/>
    <property type="match status" value="1"/>
</dbReference>
<dbReference type="GO" id="GO:0051015">
    <property type="term" value="F:actin filament binding"/>
    <property type="evidence" value="ECO:0007669"/>
    <property type="project" value="TreeGrafter"/>
</dbReference>
<dbReference type="Pfam" id="PF25034">
    <property type="entry name" value="Spectrin_SYNE1"/>
    <property type="match status" value="1"/>
</dbReference>
<dbReference type="InterPro" id="IPR001715">
    <property type="entry name" value="CH_dom"/>
</dbReference>
<dbReference type="PROSITE" id="PS00019">
    <property type="entry name" value="ACTININ_1"/>
    <property type="match status" value="1"/>
</dbReference>
<feature type="coiled-coil region" evidence="14">
    <location>
        <begin position="1029"/>
        <end position="1060"/>
    </location>
</feature>
<keyword evidence="5" id="KW-0677">Repeat</keyword>
<feature type="region of interest" description="Disordered" evidence="15">
    <location>
        <begin position="27"/>
        <end position="56"/>
    </location>
</feature>
<dbReference type="GO" id="GO:0005737">
    <property type="term" value="C:cytoplasm"/>
    <property type="evidence" value="ECO:0007669"/>
    <property type="project" value="TreeGrafter"/>
</dbReference>
<evidence type="ECO:0000256" key="9">
    <source>
        <dbReference type="ARBA" id="ARBA00023203"/>
    </source>
</evidence>
<evidence type="ECO:0000256" key="6">
    <source>
        <dbReference type="ARBA" id="ARBA00022989"/>
    </source>
</evidence>
<dbReference type="SMART" id="SM00033">
    <property type="entry name" value="CH"/>
    <property type="match status" value="2"/>
</dbReference>
<dbReference type="PROSITE" id="PS50021">
    <property type="entry name" value="CH"/>
    <property type="match status" value="2"/>
</dbReference>
<feature type="coiled-coil region" evidence="14">
    <location>
        <begin position="2147"/>
        <end position="2221"/>
    </location>
</feature>
<feature type="coiled-coil region" evidence="14">
    <location>
        <begin position="3498"/>
        <end position="3588"/>
    </location>
</feature>
<reference evidence="17" key="1">
    <citation type="submission" date="2021-02" db="EMBL/GenBank/DDBJ databases">
        <authorList>
            <person name="Nowell W R."/>
        </authorList>
    </citation>
    <scope>NUCLEOTIDE SEQUENCE</scope>
</reference>
<feature type="coiled-coil region" evidence="14">
    <location>
        <begin position="4405"/>
        <end position="4456"/>
    </location>
</feature>
<keyword evidence="3" id="KW-0963">Cytoplasm</keyword>
<feature type="domain" description="Calponin-homology (CH)" evidence="16">
    <location>
        <begin position="193"/>
        <end position="307"/>
    </location>
</feature>
<dbReference type="InterPro" id="IPR052403">
    <property type="entry name" value="LINC-complex_assoc"/>
</dbReference>
<feature type="coiled-coil region" evidence="14">
    <location>
        <begin position="2616"/>
        <end position="2643"/>
    </location>
</feature>
<evidence type="ECO:0000256" key="12">
    <source>
        <dbReference type="ARBA" id="ARBA00060457"/>
    </source>
</evidence>
<keyword evidence="6" id="KW-1133">Transmembrane helix</keyword>
<feature type="coiled-coil region" evidence="14">
    <location>
        <begin position="3336"/>
        <end position="3472"/>
    </location>
</feature>
<dbReference type="Pfam" id="PF00435">
    <property type="entry name" value="Spectrin"/>
    <property type="match status" value="1"/>
</dbReference>
<dbReference type="SUPFAM" id="SSF46966">
    <property type="entry name" value="Spectrin repeat"/>
    <property type="match status" value="16"/>
</dbReference>
<keyword evidence="11" id="KW-0539">Nucleus</keyword>
<dbReference type="PANTHER" id="PTHR47535">
    <property type="entry name" value="MUSCLE-SPECIFIC PROTEIN 300 KDA, ISOFORM G"/>
    <property type="match status" value="1"/>
</dbReference>
<evidence type="ECO:0000256" key="7">
    <source>
        <dbReference type="ARBA" id="ARBA00023054"/>
    </source>
</evidence>
<keyword evidence="7 14" id="KW-0175">Coiled coil</keyword>
<dbReference type="Proteomes" id="UP000663852">
    <property type="component" value="Unassembled WGS sequence"/>
</dbReference>
<evidence type="ECO:0000256" key="2">
    <source>
        <dbReference type="ARBA" id="ARBA00004528"/>
    </source>
</evidence>
<evidence type="ECO:0000256" key="10">
    <source>
        <dbReference type="ARBA" id="ARBA00023212"/>
    </source>
</evidence>
<feature type="coiled-coil region" evidence="14">
    <location>
        <begin position="3198"/>
        <end position="3262"/>
    </location>
</feature>
<keyword evidence="8" id="KW-0472">Membrane</keyword>
<evidence type="ECO:0000256" key="14">
    <source>
        <dbReference type="SAM" id="Coils"/>
    </source>
</evidence>
<feature type="compositionally biased region" description="Polar residues" evidence="15">
    <location>
        <begin position="45"/>
        <end position="56"/>
    </location>
</feature>